<accession>A0A0G0TSK1</accession>
<dbReference type="EMBL" id="LBXZ01000004">
    <property type="protein sequence ID" value="KKR40842.1"/>
    <property type="molecule type" value="Genomic_DNA"/>
</dbReference>
<evidence type="ECO:0000256" key="1">
    <source>
        <dbReference type="SAM" id="Phobius"/>
    </source>
</evidence>
<name>A0A0G0TSK1_9BACT</name>
<protein>
    <submittedName>
        <fullName evidence="2">Uncharacterized protein</fullName>
    </submittedName>
</protein>
<keyword evidence="1" id="KW-1133">Transmembrane helix</keyword>
<sequence length="184" mass="20455">MNLGLAGQSGCFFALSLLTKRQNKSISVISTAENLVGGNKTILRHLALREDVMGKLILGLVSALLLVFVLLTATCNSTCYALGDLIPRTTIDGVTPLETKIDFVYKVEPGEPIQIVEHDDDGTMRTLTFGTDGWCRGCENENPIRTDHLKRSIRVTSLDPARRNVRFTLREVRYRIGLFDSGWE</sequence>
<keyword evidence="1" id="KW-0472">Membrane</keyword>
<feature type="transmembrane region" description="Helical" evidence="1">
    <location>
        <begin position="52"/>
        <end position="71"/>
    </location>
</feature>
<dbReference type="Proteomes" id="UP000034072">
    <property type="component" value="Unassembled WGS sequence"/>
</dbReference>
<evidence type="ECO:0000313" key="3">
    <source>
        <dbReference type="Proteomes" id="UP000034072"/>
    </source>
</evidence>
<gene>
    <name evidence="2" type="ORF">UT75_C0004G0053</name>
</gene>
<keyword evidence="1" id="KW-0812">Transmembrane</keyword>
<reference evidence="2 3" key="1">
    <citation type="journal article" date="2015" name="Nature">
        <title>rRNA introns, odd ribosomes, and small enigmatic genomes across a large radiation of phyla.</title>
        <authorList>
            <person name="Brown C.T."/>
            <person name="Hug L.A."/>
            <person name="Thomas B.C."/>
            <person name="Sharon I."/>
            <person name="Castelle C.J."/>
            <person name="Singh A."/>
            <person name="Wilkins M.J."/>
            <person name="Williams K.H."/>
            <person name="Banfield J.F."/>
        </authorList>
    </citation>
    <scope>NUCLEOTIDE SEQUENCE [LARGE SCALE GENOMIC DNA]</scope>
</reference>
<evidence type="ECO:0000313" key="2">
    <source>
        <dbReference type="EMBL" id="KKR40842.1"/>
    </source>
</evidence>
<dbReference type="AlphaFoldDB" id="A0A0G0TSK1"/>
<comment type="caution">
    <text evidence="2">The sequence shown here is derived from an EMBL/GenBank/DDBJ whole genome shotgun (WGS) entry which is preliminary data.</text>
</comment>
<proteinExistence type="predicted"/>
<organism evidence="2 3">
    <name type="scientific">Candidatus Yanofskybacteria bacterium GW2011_GWE2_40_11</name>
    <dbReference type="NCBI Taxonomy" id="1619033"/>
    <lineage>
        <taxon>Bacteria</taxon>
        <taxon>Candidatus Yanofskyibacteriota</taxon>
    </lineage>
</organism>